<organism evidence="1 2">
    <name type="scientific">Shouchella lonarensis</name>
    <dbReference type="NCBI Taxonomy" id="1464122"/>
    <lineage>
        <taxon>Bacteria</taxon>
        <taxon>Bacillati</taxon>
        <taxon>Bacillota</taxon>
        <taxon>Bacilli</taxon>
        <taxon>Bacillales</taxon>
        <taxon>Bacillaceae</taxon>
        <taxon>Shouchella</taxon>
    </lineage>
</organism>
<accession>A0A1G6HM00</accession>
<reference evidence="2" key="1">
    <citation type="submission" date="2016-09" db="EMBL/GenBank/DDBJ databases">
        <authorList>
            <person name="Varghese N."/>
            <person name="Submissions S."/>
        </authorList>
    </citation>
    <scope>NUCLEOTIDE SEQUENCE [LARGE SCALE GENOMIC DNA]</scope>
    <source>
        <strain evidence="2">25nlg</strain>
    </source>
</reference>
<keyword evidence="2" id="KW-1185">Reference proteome</keyword>
<dbReference type="Pfam" id="PF24239">
    <property type="entry name" value="DUF7447"/>
    <property type="match status" value="1"/>
</dbReference>
<dbReference type="STRING" id="1464122.SAMN05421737_10471"/>
<dbReference type="Proteomes" id="UP000242662">
    <property type="component" value="Unassembled WGS sequence"/>
</dbReference>
<dbReference type="InterPro" id="IPR055870">
    <property type="entry name" value="DUF7447"/>
</dbReference>
<protein>
    <submittedName>
        <fullName evidence="1">Uncharacterized protein</fullName>
    </submittedName>
</protein>
<evidence type="ECO:0000313" key="1">
    <source>
        <dbReference type="EMBL" id="SDB95280.1"/>
    </source>
</evidence>
<dbReference type="RefSeq" id="WP_090775202.1">
    <property type="nucleotide sequence ID" value="NZ_FMYM01000004.1"/>
</dbReference>
<dbReference type="EMBL" id="FMYM01000004">
    <property type="protein sequence ID" value="SDB95280.1"/>
    <property type="molecule type" value="Genomic_DNA"/>
</dbReference>
<gene>
    <name evidence="1" type="ORF">SAMN05421737_10471</name>
</gene>
<sequence>MLTIAEMKELNEEAGFYFFSPGAMRFFNSEMETQTTTREGYFITSEHRGDDIRRFTIRLFDLETSDVHTVGAFMEFATLEDAIDAMIEVARCS</sequence>
<proteinExistence type="predicted"/>
<name>A0A1G6HM00_9BACI</name>
<evidence type="ECO:0000313" key="2">
    <source>
        <dbReference type="Proteomes" id="UP000242662"/>
    </source>
</evidence>
<dbReference type="AlphaFoldDB" id="A0A1G6HM00"/>